<evidence type="ECO:0000313" key="8">
    <source>
        <dbReference type="Proteomes" id="UP000828390"/>
    </source>
</evidence>
<proteinExistence type="predicted"/>
<keyword evidence="8" id="KW-1185">Reference proteome</keyword>
<sequence>MSVKERTMLPAIILLLAYNFCCTHAYTFLPDQMDGTDLLLELLKRMDAKDKEINELRGSIKTAMTQIDTQDLTIDELRKKVFEHEHAISVMEQNQKRQDANVNKLNKVVKYMQVENVQLRKLYSKCGRKIQTLHLLIKNGIKKTKTSPTLSQEETANYIKDDKNAINDKVEIRSNKFESSITATHDGGIAIGKTHKGRDVNSQADVKRHAGTDLVAFFATLTNHATNLSVGQNLKFDNIITNVGSAYNQHVGAFHAPVSGVYVFMSTLMSYDGQSGHFQLVRNGNIVCFMFVAGSSGVFSDTSGSSYVLYLNKGDVITIQNMQSGKGVLGTRFSFFSGFLLKEIEQDPSIVG</sequence>
<comment type="caution">
    <text evidence="7">The sequence shown here is derived from an EMBL/GenBank/DDBJ whole genome shotgun (WGS) entry which is preliminary data.</text>
</comment>
<keyword evidence="2" id="KW-0964">Secreted</keyword>
<evidence type="ECO:0000256" key="1">
    <source>
        <dbReference type="ARBA" id="ARBA00004613"/>
    </source>
</evidence>
<dbReference type="InterPro" id="IPR050822">
    <property type="entry name" value="Cerebellin_Synaptic_Org"/>
</dbReference>
<dbReference type="GO" id="GO:0005576">
    <property type="term" value="C:extracellular region"/>
    <property type="evidence" value="ECO:0007669"/>
    <property type="project" value="UniProtKB-SubCell"/>
</dbReference>
<dbReference type="SMART" id="SM00110">
    <property type="entry name" value="C1Q"/>
    <property type="match status" value="1"/>
</dbReference>
<dbReference type="PROSITE" id="PS50871">
    <property type="entry name" value="C1Q"/>
    <property type="match status" value="1"/>
</dbReference>
<evidence type="ECO:0000256" key="2">
    <source>
        <dbReference type="ARBA" id="ARBA00022525"/>
    </source>
</evidence>
<feature type="domain" description="C1q" evidence="6">
    <location>
        <begin position="210"/>
        <end position="347"/>
    </location>
</feature>
<protein>
    <recommendedName>
        <fullName evidence="6">C1q domain-containing protein</fullName>
    </recommendedName>
</protein>
<dbReference type="InterPro" id="IPR001073">
    <property type="entry name" value="C1q_dom"/>
</dbReference>
<keyword evidence="4" id="KW-0175">Coiled coil</keyword>
<gene>
    <name evidence="7" type="ORF">DPMN_137599</name>
</gene>
<feature type="chain" id="PRO_5039016571" description="C1q domain-containing protein" evidence="5">
    <location>
        <begin position="26"/>
        <end position="352"/>
    </location>
</feature>
<dbReference type="EMBL" id="JAIWYP010000006">
    <property type="protein sequence ID" value="KAH3809238.1"/>
    <property type="molecule type" value="Genomic_DNA"/>
</dbReference>
<dbReference type="Gene3D" id="2.60.120.40">
    <property type="match status" value="1"/>
</dbReference>
<evidence type="ECO:0000259" key="6">
    <source>
        <dbReference type="PROSITE" id="PS50871"/>
    </source>
</evidence>
<evidence type="ECO:0000256" key="4">
    <source>
        <dbReference type="SAM" id="Coils"/>
    </source>
</evidence>
<feature type="signal peptide" evidence="5">
    <location>
        <begin position="1"/>
        <end position="25"/>
    </location>
</feature>
<organism evidence="7 8">
    <name type="scientific">Dreissena polymorpha</name>
    <name type="common">Zebra mussel</name>
    <name type="synonym">Mytilus polymorpha</name>
    <dbReference type="NCBI Taxonomy" id="45954"/>
    <lineage>
        <taxon>Eukaryota</taxon>
        <taxon>Metazoa</taxon>
        <taxon>Spiralia</taxon>
        <taxon>Lophotrochozoa</taxon>
        <taxon>Mollusca</taxon>
        <taxon>Bivalvia</taxon>
        <taxon>Autobranchia</taxon>
        <taxon>Heteroconchia</taxon>
        <taxon>Euheterodonta</taxon>
        <taxon>Imparidentia</taxon>
        <taxon>Neoheterodontei</taxon>
        <taxon>Myida</taxon>
        <taxon>Dreissenoidea</taxon>
        <taxon>Dreissenidae</taxon>
        <taxon>Dreissena</taxon>
    </lineage>
</organism>
<dbReference type="PANTHER" id="PTHR22923">
    <property type="entry name" value="CEREBELLIN-RELATED"/>
    <property type="match status" value="1"/>
</dbReference>
<reference evidence="7" key="2">
    <citation type="submission" date="2020-11" db="EMBL/GenBank/DDBJ databases">
        <authorList>
            <person name="McCartney M.A."/>
            <person name="Auch B."/>
            <person name="Kono T."/>
            <person name="Mallez S."/>
            <person name="Becker A."/>
            <person name="Gohl D.M."/>
            <person name="Silverstein K.A.T."/>
            <person name="Koren S."/>
            <person name="Bechman K.B."/>
            <person name="Herman A."/>
            <person name="Abrahante J.E."/>
            <person name="Garbe J."/>
        </authorList>
    </citation>
    <scope>NUCLEOTIDE SEQUENCE</scope>
    <source>
        <strain evidence="7">Duluth1</strain>
        <tissue evidence="7">Whole animal</tissue>
    </source>
</reference>
<name>A0A9D4JHT6_DREPO</name>
<dbReference type="PANTHER" id="PTHR22923:SF116">
    <property type="entry name" value="C1Q DOMAIN-CONTAINING PROTEIN"/>
    <property type="match status" value="1"/>
</dbReference>
<dbReference type="PRINTS" id="PR00007">
    <property type="entry name" value="COMPLEMNTC1Q"/>
</dbReference>
<comment type="subcellular location">
    <subcellularLocation>
        <location evidence="1">Secreted</location>
    </subcellularLocation>
</comment>
<dbReference type="Proteomes" id="UP000828390">
    <property type="component" value="Unassembled WGS sequence"/>
</dbReference>
<dbReference type="Pfam" id="PF00386">
    <property type="entry name" value="C1q"/>
    <property type="match status" value="1"/>
</dbReference>
<dbReference type="AlphaFoldDB" id="A0A9D4JHT6"/>
<keyword evidence="3 5" id="KW-0732">Signal</keyword>
<evidence type="ECO:0000256" key="5">
    <source>
        <dbReference type="SAM" id="SignalP"/>
    </source>
</evidence>
<feature type="coiled-coil region" evidence="4">
    <location>
        <begin position="39"/>
        <end position="94"/>
    </location>
</feature>
<dbReference type="InterPro" id="IPR008983">
    <property type="entry name" value="Tumour_necrosis_fac-like_dom"/>
</dbReference>
<evidence type="ECO:0000256" key="3">
    <source>
        <dbReference type="ARBA" id="ARBA00022729"/>
    </source>
</evidence>
<accession>A0A9D4JHT6</accession>
<dbReference type="SUPFAM" id="SSF49842">
    <property type="entry name" value="TNF-like"/>
    <property type="match status" value="1"/>
</dbReference>
<reference evidence="7" key="1">
    <citation type="journal article" date="2019" name="bioRxiv">
        <title>The Genome of the Zebra Mussel, Dreissena polymorpha: A Resource for Invasive Species Research.</title>
        <authorList>
            <person name="McCartney M.A."/>
            <person name="Auch B."/>
            <person name="Kono T."/>
            <person name="Mallez S."/>
            <person name="Zhang Y."/>
            <person name="Obille A."/>
            <person name="Becker A."/>
            <person name="Abrahante J.E."/>
            <person name="Garbe J."/>
            <person name="Badalamenti J.P."/>
            <person name="Herman A."/>
            <person name="Mangelson H."/>
            <person name="Liachko I."/>
            <person name="Sullivan S."/>
            <person name="Sone E.D."/>
            <person name="Koren S."/>
            <person name="Silverstein K.A.T."/>
            <person name="Beckman K.B."/>
            <person name="Gohl D.M."/>
        </authorList>
    </citation>
    <scope>NUCLEOTIDE SEQUENCE</scope>
    <source>
        <strain evidence="7">Duluth1</strain>
        <tissue evidence="7">Whole animal</tissue>
    </source>
</reference>
<evidence type="ECO:0000313" key="7">
    <source>
        <dbReference type="EMBL" id="KAH3809238.1"/>
    </source>
</evidence>